<dbReference type="Proteomes" id="UP000321528">
    <property type="component" value="Unassembled WGS sequence"/>
</dbReference>
<reference evidence="3 5" key="2">
    <citation type="submission" date="2019-07" db="EMBL/GenBank/DDBJ databases">
        <title>Draft genome of two Muricauda strains isolated from deep sea.</title>
        <authorList>
            <person name="Sun C."/>
        </authorList>
    </citation>
    <scope>NUCLEOTIDE SEQUENCE [LARGE SCALE GENOMIC DNA]</scope>
    <source>
        <strain evidence="3 5">NH166</strain>
    </source>
</reference>
<dbReference type="InterPro" id="IPR018490">
    <property type="entry name" value="cNMP-bd_dom_sf"/>
</dbReference>
<comment type="caution">
    <text evidence="2">The sequence shown here is derived from an EMBL/GenBank/DDBJ whole genome shotgun (WGS) entry which is preliminary data.</text>
</comment>
<evidence type="ECO:0000313" key="3">
    <source>
        <dbReference type="EMBL" id="TXK00435.1"/>
    </source>
</evidence>
<accession>A0A418N4C1</accession>
<dbReference type="CDD" id="cd00038">
    <property type="entry name" value="CAP_ED"/>
    <property type="match status" value="1"/>
</dbReference>
<evidence type="ECO:0000313" key="5">
    <source>
        <dbReference type="Proteomes" id="UP000321528"/>
    </source>
</evidence>
<protein>
    <submittedName>
        <fullName evidence="2">Crp/Fnr family transcriptional regulator</fullName>
    </submittedName>
</protein>
<evidence type="ECO:0000313" key="4">
    <source>
        <dbReference type="Proteomes" id="UP000284189"/>
    </source>
</evidence>
<dbReference type="EMBL" id="QXFJ01000030">
    <property type="protein sequence ID" value="RIV68737.1"/>
    <property type="molecule type" value="Genomic_DNA"/>
</dbReference>
<evidence type="ECO:0000259" key="1">
    <source>
        <dbReference type="Pfam" id="PF00027"/>
    </source>
</evidence>
<dbReference type="SUPFAM" id="SSF51206">
    <property type="entry name" value="cAMP-binding domain-like"/>
    <property type="match status" value="1"/>
</dbReference>
<proteinExistence type="predicted"/>
<evidence type="ECO:0000313" key="2">
    <source>
        <dbReference type="EMBL" id="RIV68737.1"/>
    </source>
</evidence>
<sequence length="199" mass="23467">MNKNGQLLRTALSTYSSLENEVWEEFEHFFIEKSIAKNEMIWENGEVCKHLVFIINGAVRSFSMAHGNELTNNFYFDSDLFYDDYSFISQKPCFNNYQALEDTDLLLIPRSALYLMFNKYKSFERLGRIVVECRYIELYESMTRKSNQSAGENYRYLMEHAKKVIQRVPLKMVASYLNITPEHLSRIRKSYASPRAKIA</sequence>
<organism evidence="2 4">
    <name type="scientific">Flagellimonas aequoris</name>
    <dbReference type="NCBI Taxonomy" id="2306997"/>
    <lineage>
        <taxon>Bacteria</taxon>
        <taxon>Pseudomonadati</taxon>
        <taxon>Bacteroidota</taxon>
        <taxon>Flavobacteriia</taxon>
        <taxon>Flavobacteriales</taxon>
        <taxon>Flavobacteriaceae</taxon>
        <taxon>Flagellimonas</taxon>
    </lineage>
</organism>
<keyword evidence="5" id="KW-1185">Reference proteome</keyword>
<dbReference type="AlphaFoldDB" id="A0A418N4C1"/>
<name>A0A418N4C1_9FLAO</name>
<dbReference type="Gene3D" id="2.60.120.10">
    <property type="entry name" value="Jelly Rolls"/>
    <property type="match status" value="1"/>
</dbReference>
<reference evidence="2 4" key="1">
    <citation type="submission" date="2018-08" db="EMBL/GenBank/DDBJ databases">
        <title>Proposal of Muricauda 72 sp.nov. and Muricauda NH166 sp.nov., isolated from seawater.</title>
        <authorList>
            <person name="Cheng H."/>
            <person name="Wu Y.-H."/>
            <person name="Guo L.-L."/>
            <person name="Xu X.-W."/>
        </authorList>
    </citation>
    <scope>NUCLEOTIDE SEQUENCE [LARGE SCALE GENOMIC DNA]</scope>
    <source>
        <strain evidence="2 4">NH166</strain>
    </source>
</reference>
<dbReference type="Proteomes" id="UP000284189">
    <property type="component" value="Unassembled WGS sequence"/>
</dbReference>
<dbReference type="InterPro" id="IPR000595">
    <property type="entry name" value="cNMP-bd_dom"/>
</dbReference>
<dbReference type="EMBL" id="VNWL01000029">
    <property type="protein sequence ID" value="TXK00435.1"/>
    <property type="molecule type" value="Genomic_DNA"/>
</dbReference>
<dbReference type="InterPro" id="IPR014710">
    <property type="entry name" value="RmlC-like_jellyroll"/>
</dbReference>
<feature type="domain" description="Cyclic nucleotide-binding" evidence="1">
    <location>
        <begin position="33"/>
        <end position="119"/>
    </location>
</feature>
<dbReference type="RefSeq" id="WP_119641576.1">
    <property type="nucleotide sequence ID" value="NZ_QXFJ01000030.1"/>
</dbReference>
<gene>
    <name evidence="2" type="ORF">D2U88_16255</name>
    <name evidence="3" type="ORF">FQ019_16065</name>
</gene>
<dbReference type="Pfam" id="PF00027">
    <property type="entry name" value="cNMP_binding"/>
    <property type="match status" value="1"/>
</dbReference>
<dbReference type="OrthoDB" id="663011at2"/>